<dbReference type="GO" id="GO:0005975">
    <property type="term" value="P:carbohydrate metabolic process"/>
    <property type="evidence" value="ECO:0007669"/>
    <property type="project" value="InterPro"/>
</dbReference>
<proteinExistence type="predicted"/>
<feature type="domain" description="NodB homology" evidence="3">
    <location>
        <begin position="98"/>
        <end position="259"/>
    </location>
</feature>
<dbReference type="PANTHER" id="PTHR34216:SF3">
    <property type="entry name" value="POLY-BETA-1,6-N-ACETYL-D-GLUCOSAMINE N-DEACETYLASE"/>
    <property type="match status" value="1"/>
</dbReference>
<protein>
    <submittedName>
        <fullName evidence="4">Polysaccharide deacetylase</fullName>
    </submittedName>
</protein>
<reference evidence="4 5" key="1">
    <citation type="journal article" date="2015" name="Genome Announc.">
        <title>Expanding the biotechnology potential of lactobacilli through comparative genomics of 213 strains and associated genera.</title>
        <authorList>
            <person name="Sun Z."/>
            <person name="Harris H.M."/>
            <person name="McCann A."/>
            <person name="Guo C."/>
            <person name="Argimon S."/>
            <person name="Zhang W."/>
            <person name="Yang X."/>
            <person name="Jeffery I.B."/>
            <person name="Cooney J.C."/>
            <person name="Kagawa T.F."/>
            <person name="Liu W."/>
            <person name="Song Y."/>
            <person name="Salvetti E."/>
            <person name="Wrobel A."/>
            <person name="Rasinkangas P."/>
            <person name="Parkhill J."/>
            <person name="Rea M.C."/>
            <person name="O'Sullivan O."/>
            <person name="Ritari J."/>
            <person name="Douillard F.P."/>
            <person name="Paul Ross R."/>
            <person name="Yang R."/>
            <person name="Briner A.E."/>
            <person name="Felis G.E."/>
            <person name="de Vos W.M."/>
            <person name="Barrangou R."/>
            <person name="Klaenhammer T.R."/>
            <person name="Caufield P.W."/>
            <person name="Cui Y."/>
            <person name="Zhang H."/>
            <person name="O'Toole P.W."/>
        </authorList>
    </citation>
    <scope>NUCLEOTIDE SEQUENCE [LARGE SCALE GENOMIC DNA]</scope>
    <source>
        <strain evidence="4 5">DSM 16634</strain>
    </source>
</reference>
<dbReference type="STRING" id="1423724.FC32_GL001457"/>
<dbReference type="Pfam" id="PF01522">
    <property type="entry name" value="Polysacc_deac_1"/>
    <property type="match status" value="1"/>
</dbReference>
<dbReference type="GO" id="GO:0016810">
    <property type="term" value="F:hydrolase activity, acting on carbon-nitrogen (but not peptide) bonds"/>
    <property type="evidence" value="ECO:0007669"/>
    <property type="project" value="InterPro"/>
</dbReference>
<evidence type="ECO:0000256" key="2">
    <source>
        <dbReference type="ARBA" id="ARBA00022729"/>
    </source>
</evidence>
<dbReference type="Proteomes" id="UP000051324">
    <property type="component" value="Unassembled WGS sequence"/>
</dbReference>
<evidence type="ECO:0000313" key="4">
    <source>
        <dbReference type="EMBL" id="KRL84176.1"/>
    </source>
</evidence>
<keyword evidence="2" id="KW-0732">Signal</keyword>
<comment type="caution">
    <text evidence="4">The sequence shown here is derived from an EMBL/GenBank/DDBJ whole genome shotgun (WGS) entry which is preliminary data.</text>
</comment>
<organism evidence="4 5">
    <name type="scientific">Ligilactobacillus apodemi DSM 16634 = JCM 16172</name>
    <dbReference type="NCBI Taxonomy" id="1423724"/>
    <lineage>
        <taxon>Bacteria</taxon>
        <taxon>Bacillati</taxon>
        <taxon>Bacillota</taxon>
        <taxon>Bacilli</taxon>
        <taxon>Lactobacillales</taxon>
        <taxon>Lactobacillaceae</taxon>
        <taxon>Ligilactobacillus</taxon>
    </lineage>
</organism>
<keyword evidence="5" id="KW-1185">Reference proteome</keyword>
<evidence type="ECO:0000256" key="1">
    <source>
        <dbReference type="ARBA" id="ARBA00004613"/>
    </source>
</evidence>
<sequence length="259" mass="29168">MLKKYHGVMLGIILGLLFSVVSVNAAKSKTKWVTQAQPVKIPILMYHSIETRPGNSLCVPENEFAEQMKYLHEQGYVTLTPAEVYHAFSKNKLPQDKKVVMLTFDDGYANNYTAAYPILKKYHLKATIGIITSKIDTPDMLTSAQLKKLKKSKLISLVSHTVNHFELNQLSAKAQLEELTASKQWLDENFHQKTRLVIYPVGRYSEQTPELAKQAGYDLGLTTHPGLATKDQGMYQLHRQRVVLGMSELGFSELVKTAS</sequence>
<dbReference type="InterPro" id="IPR051398">
    <property type="entry name" value="Polysacch_Deacetylase"/>
</dbReference>
<dbReference type="AlphaFoldDB" id="A0A0R1TS20"/>
<dbReference type="PATRIC" id="fig|1423724.4.peg.1521"/>
<gene>
    <name evidence="4" type="ORF">FC32_GL001457</name>
</gene>
<evidence type="ECO:0000313" key="5">
    <source>
        <dbReference type="Proteomes" id="UP000051324"/>
    </source>
</evidence>
<dbReference type="eggNOG" id="COG0726">
    <property type="taxonomic scope" value="Bacteria"/>
</dbReference>
<dbReference type="RefSeq" id="WP_025086843.1">
    <property type="nucleotide sequence ID" value="NZ_AZFT01000053.1"/>
</dbReference>
<evidence type="ECO:0000259" key="3">
    <source>
        <dbReference type="PROSITE" id="PS51677"/>
    </source>
</evidence>
<dbReference type="SUPFAM" id="SSF88713">
    <property type="entry name" value="Glycoside hydrolase/deacetylase"/>
    <property type="match status" value="1"/>
</dbReference>
<accession>A0A0R1TS20</accession>
<dbReference type="InterPro" id="IPR011330">
    <property type="entry name" value="Glyco_hydro/deAcase_b/a-brl"/>
</dbReference>
<dbReference type="GO" id="GO:0005576">
    <property type="term" value="C:extracellular region"/>
    <property type="evidence" value="ECO:0007669"/>
    <property type="project" value="UniProtKB-SubCell"/>
</dbReference>
<dbReference type="Gene3D" id="3.20.20.370">
    <property type="entry name" value="Glycoside hydrolase/deacetylase"/>
    <property type="match status" value="1"/>
</dbReference>
<name>A0A0R1TS20_9LACO</name>
<dbReference type="InterPro" id="IPR002509">
    <property type="entry name" value="NODB_dom"/>
</dbReference>
<dbReference type="EMBL" id="AZFT01000053">
    <property type="protein sequence ID" value="KRL84176.1"/>
    <property type="molecule type" value="Genomic_DNA"/>
</dbReference>
<dbReference type="CDD" id="cd10918">
    <property type="entry name" value="CE4_NodB_like_5s_6s"/>
    <property type="match status" value="1"/>
</dbReference>
<dbReference type="PROSITE" id="PS51677">
    <property type="entry name" value="NODB"/>
    <property type="match status" value="1"/>
</dbReference>
<comment type="subcellular location">
    <subcellularLocation>
        <location evidence="1">Secreted</location>
    </subcellularLocation>
</comment>
<dbReference type="PANTHER" id="PTHR34216">
    <property type="match status" value="1"/>
</dbReference>